<dbReference type="SUPFAM" id="SSF52540">
    <property type="entry name" value="P-loop containing nucleoside triphosphate hydrolases"/>
    <property type="match status" value="1"/>
</dbReference>
<dbReference type="GO" id="GO:0016020">
    <property type="term" value="C:membrane"/>
    <property type="evidence" value="ECO:0007669"/>
    <property type="project" value="InterPro"/>
</dbReference>
<name>A0AAD2FFG7_9STRA</name>
<dbReference type="InterPro" id="IPR027417">
    <property type="entry name" value="P-loop_NTPase"/>
</dbReference>
<comment type="caution">
    <text evidence="1">The sequence shown here is derived from an EMBL/GenBank/DDBJ whole genome shotgun (WGS) entry which is preliminary data.</text>
</comment>
<evidence type="ECO:0008006" key="3">
    <source>
        <dbReference type="Google" id="ProtNLM"/>
    </source>
</evidence>
<dbReference type="Pfam" id="PF03567">
    <property type="entry name" value="Sulfotransfer_2"/>
    <property type="match status" value="1"/>
</dbReference>
<proteinExistence type="predicted"/>
<protein>
    <recommendedName>
        <fullName evidence="3">Sulfotransferase family protein</fullName>
    </recommendedName>
</protein>
<accession>A0AAD2FFG7</accession>
<dbReference type="AlphaFoldDB" id="A0AAD2FFG7"/>
<evidence type="ECO:0000313" key="1">
    <source>
        <dbReference type="EMBL" id="CAJ1909940.1"/>
    </source>
</evidence>
<evidence type="ECO:0000313" key="2">
    <source>
        <dbReference type="Proteomes" id="UP001295423"/>
    </source>
</evidence>
<gene>
    <name evidence="1" type="ORF">CYCCA115_LOCUS556</name>
</gene>
<reference evidence="1" key="1">
    <citation type="submission" date="2023-08" db="EMBL/GenBank/DDBJ databases">
        <authorList>
            <person name="Audoor S."/>
            <person name="Bilcke G."/>
        </authorList>
    </citation>
    <scope>NUCLEOTIDE SEQUENCE</scope>
</reference>
<dbReference type="InterPro" id="IPR005331">
    <property type="entry name" value="Sulfotransferase"/>
</dbReference>
<dbReference type="EMBL" id="CAKOGP040000001">
    <property type="protein sequence ID" value="CAJ1909940.1"/>
    <property type="molecule type" value="Genomic_DNA"/>
</dbReference>
<dbReference type="Proteomes" id="UP001295423">
    <property type="component" value="Unassembled WGS sequence"/>
</dbReference>
<sequence length="267" mass="31552">MSINLQQEIQKSKDYVNSIKDTKRNLIFVHIPKTAGSTIEDVGAKQAKLSWGSCRFNHRPKRALCKKPIMLYPNEFEWPMKVGYWHIPPYYFPLMGSNPYKNVDLFAIIRDPFERLLSEFYYVCRKKLKPQYWDIIDCNRTRVHEPEYLNYWLRREINNSKPSLQVTASDLLFRNGHYTPQYDFIVSSPDQVRMVDYVMHMKNLNDEFQPLMDAYGINAAMPPRKANVAHEERDLSADHLEDATNALINDRYGKDFELMKAQRKETS</sequence>
<dbReference type="GO" id="GO:0008146">
    <property type="term" value="F:sulfotransferase activity"/>
    <property type="evidence" value="ECO:0007669"/>
    <property type="project" value="InterPro"/>
</dbReference>
<keyword evidence="2" id="KW-1185">Reference proteome</keyword>
<dbReference type="Gene3D" id="3.40.50.300">
    <property type="entry name" value="P-loop containing nucleotide triphosphate hydrolases"/>
    <property type="match status" value="1"/>
</dbReference>
<organism evidence="1 2">
    <name type="scientific">Cylindrotheca closterium</name>
    <dbReference type="NCBI Taxonomy" id="2856"/>
    <lineage>
        <taxon>Eukaryota</taxon>
        <taxon>Sar</taxon>
        <taxon>Stramenopiles</taxon>
        <taxon>Ochrophyta</taxon>
        <taxon>Bacillariophyta</taxon>
        <taxon>Bacillariophyceae</taxon>
        <taxon>Bacillariophycidae</taxon>
        <taxon>Bacillariales</taxon>
        <taxon>Bacillariaceae</taxon>
        <taxon>Cylindrotheca</taxon>
    </lineage>
</organism>